<evidence type="ECO:0000313" key="2">
    <source>
        <dbReference type="Proteomes" id="UP000183982"/>
    </source>
</evidence>
<dbReference type="Proteomes" id="UP000183982">
    <property type="component" value="Unassembled WGS sequence"/>
</dbReference>
<sequence>MGEVNDGLRGLYRRQKMGMCLFLMMRQDAQAQQLHQFILWGSGGS</sequence>
<protein>
    <submittedName>
        <fullName evidence="1">Uncharacterized protein</fullName>
    </submittedName>
</protein>
<dbReference type="EMBL" id="FQZQ01000001">
    <property type="protein sequence ID" value="SHI40911.1"/>
    <property type="molecule type" value="Genomic_DNA"/>
</dbReference>
<dbReference type="STRING" id="1470563.SAMN05444000_10167"/>
<accession>A0A1M6AWX1</accession>
<evidence type="ECO:0000313" key="1">
    <source>
        <dbReference type="EMBL" id="SHI40911.1"/>
    </source>
</evidence>
<reference evidence="2" key="1">
    <citation type="submission" date="2016-11" db="EMBL/GenBank/DDBJ databases">
        <authorList>
            <person name="Varghese N."/>
            <person name="Submissions S."/>
        </authorList>
    </citation>
    <scope>NUCLEOTIDE SEQUENCE [LARGE SCALE GENOMIC DNA]</scope>
    <source>
        <strain evidence="2">DSM 100564</strain>
    </source>
</reference>
<gene>
    <name evidence="1" type="ORF">SAMN05444000_10167</name>
</gene>
<proteinExistence type="predicted"/>
<organism evidence="1 2">
    <name type="scientific">Shimia gijangensis</name>
    <dbReference type="NCBI Taxonomy" id="1470563"/>
    <lineage>
        <taxon>Bacteria</taxon>
        <taxon>Pseudomonadati</taxon>
        <taxon>Pseudomonadota</taxon>
        <taxon>Alphaproteobacteria</taxon>
        <taxon>Rhodobacterales</taxon>
        <taxon>Roseobacteraceae</taxon>
    </lineage>
</organism>
<keyword evidence="2" id="KW-1185">Reference proteome</keyword>
<dbReference type="AlphaFoldDB" id="A0A1M6AWX1"/>
<name>A0A1M6AWX1_9RHOB</name>